<keyword evidence="7" id="KW-0560">Oxidoreductase</keyword>
<dbReference type="OrthoDB" id="1470350at2759"/>
<sequence length="598" mass="67083">MDAISCVAIAAFESWIVSRFRLSEALEHGDPANQLDTKQIFWTLLCVRYFAVKYYRIFLYHKYFSPLRHIPGPTDNHPILGQLLNEFRAPSPVSLYTKWRREHPSAPLIRHLSFANAEVLVATSLPAQREILQTQCYSFQKSRIWNRLTRDITGDGISTLEGDAHRAHRRMLVAPFAAANVRKRLGPVLKAKAREFCGLLDGLFVFDAEGGREENRGEGGEDRNTAVITDCVSLFSRATLDIVGIATLGVDLAHLGQTTRVACQPQSHKEKKTGHCTFHKAYEQIFTPDTLGKILLLLNAFLPTRWVPLAGNRRFRTATAWLRTALTELVRERRRDIVEAVAAGVYDGGEARNLLSFLLEESVLSSGSAEGLDEDLIIGDIMTFIGAGSDNPAMTIAWCLSTMNKHPDAQNKLREESTQLVTRSPDPSCAEIDALPYMDVFLKEVLRLYPPSNAVHREAITDLTIEGVYIPKGTNFVIPLQCAGLNTAVWGDDADEFRPSRWERKGEKDPDWDPIDGNEQHAAVSSSSSPFAFAAFSNGPRICPGKAFALYEIKAILFELVRRYRFLRIEGDFTLDNPSLNLRPRGMNIRFERIDACM</sequence>
<dbReference type="GO" id="GO:0005506">
    <property type="term" value="F:iron ion binding"/>
    <property type="evidence" value="ECO:0007669"/>
    <property type="project" value="InterPro"/>
</dbReference>
<dbReference type="PANTHER" id="PTHR24305">
    <property type="entry name" value="CYTOCHROME P450"/>
    <property type="match status" value="1"/>
</dbReference>
<name>M7U0M9_EUTLA</name>
<gene>
    <name evidence="8" type="ORF">UCREL1_467</name>
</gene>
<evidence type="ECO:0000256" key="4">
    <source>
        <dbReference type="ARBA" id="ARBA00022723"/>
    </source>
</evidence>
<dbReference type="PRINTS" id="PR00385">
    <property type="entry name" value="P450"/>
</dbReference>
<evidence type="ECO:0000256" key="5">
    <source>
        <dbReference type="ARBA" id="ARBA00023004"/>
    </source>
</evidence>
<feature type="binding site" description="axial binding residue" evidence="6">
    <location>
        <position position="543"/>
    </location>
    <ligand>
        <name>heme</name>
        <dbReference type="ChEBI" id="CHEBI:30413"/>
    </ligand>
    <ligandPart>
        <name>Fe</name>
        <dbReference type="ChEBI" id="CHEBI:18248"/>
    </ligandPart>
</feature>
<dbReference type="InterPro" id="IPR036396">
    <property type="entry name" value="Cyt_P450_sf"/>
</dbReference>
<comment type="cofactor">
    <cofactor evidence="1 6">
        <name>heme</name>
        <dbReference type="ChEBI" id="CHEBI:30413"/>
    </cofactor>
</comment>
<reference evidence="9" key="1">
    <citation type="journal article" date="2013" name="Genome Announc.">
        <title>Draft genome sequence of the grapevine dieback fungus Eutypa lata UCR-EL1.</title>
        <authorList>
            <person name="Blanco-Ulate B."/>
            <person name="Rolshausen P.E."/>
            <person name="Cantu D."/>
        </authorList>
    </citation>
    <scope>NUCLEOTIDE SEQUENCE [LARGE SCALE GENOMIC DNA]</scope>
    <source>
        <strain evidence="9">UCR-EL1</strain>
    </source>
</reference>
<keyword evidence="7" id="KW-0503">Monooxygenase</keyword>
<dbReference type="PROSITE" id="PS00086">
    <property type="entry name" value="CYTOCHROME_P450"/>
    <property type="match status" value="1"/>
</dbReference>
<dbReference type="KEGG" id="ela:UCREL1_467"/>
<dbReference type="InterPro" id="IPR002401">
    <property type="entry name" value="Cyt_P450_E_grp-I"/>
</dbReference>
<dbReference type="eggNOG" id="KOG0157">
    <property type="taxonomic scope" value="Eukaryota"/>
</dbReference>
<keyword evidence="4 6" id="KW-0479">Metal-binding</keyword>
<keyword evidence="5 6" id="KW-0408">Iron</keyword>
<comment type="similarity">
    <text evidence="2 7">Belongs to the cytochrome P450 family.</text>
</comment>
<dbReference type="STRING" id="1287681.M7U0M9"/>
<dbReference type="SUPFAM" id="SSF48264">
    <property type="entry name" value="Cytochrome P450"/>
    <property type="match status" value="1"/>
</dbReference>
<dbReference type="Proteomes" id="UP000012174">
    <property type="component" value="Unassembled WGS sequence"/>
</dbReference>
<dbReference type="EMBL" id="KB705449">
    <property type="protein sequence ID" value="EMR72480.1"/>
    <property type="molecule type" value="Genomic_DNA"/>
</dbReference>
<dbReference type="PANTHER" id="PTHR24305:SF166">
    <property type="entry name" value="CYTOCHROME P450 12A4, MITOCHONDRIAL-RELATED"/>
    <property type="match status" value="1"/>
</dbReference>
<dbReference type="PRINTS" id="PR00463">
    <property type="entry name" value="EP450I"/>
</dbReference>
<dbReference type="Pfam" id="PF00067">
    <property type="entry name" value="p450"/>
    <property type="match status" value="1"/>
</dbReference>
<accession>M7U0M9</accession>
<dbReference type="GO" id="GO:0004497">
    <property type="term" value="F:monooxygenase activity"/>
    <property type="evidence" value="ECO:0007669"/>
    <property type="project" value="UniProtKB-KW"/>
</dbReference>
<organism evidence="8 9">
    <name type="scientific">Eutypa lata (strain UCR-EL1)</name>
    <name type="common">Grapevine dieback disease fungus</name>
    <name type="synonym">Eutypa armeniacae</name>
    <dbReference type="NCBI Taxonomy" id="1287681"/>
    <lineage>
        <taxon>Eukaryota</taxon>
        <taxon>Fungi</taxon>
        <taxon>Dikarya</taxon>
        <taxon>Ascomycota</taxon>
        <taxon>Pezizomycotina</taxon>
        <taxon>Sordariomycetes</taxon>
        <taxon>Xylariomycetidae</taxon>
        <taxon>Xylariales</taxon>
        <taxon>Diatrypaceae</taxon>
        <taxon>Eutypa</taxon>
    </lineage>
</organism>
<keyword evidence="3 6" id="KW-0349">Heme</keyword>
<evidence type="ECO:0000256" key="3">
    <source>
        <dbReference type="ARBA" id="ARBA00022617"/>
    </source>
</evidence>
<evidence type="ECO:0000313" key="9">
    <source>
        <dbReference type="Proteomes" id="UP000012174"/>
    </source>
</evidence>
<proteinExistence type="inferred from homology"/>
<dbReference type="Gene3D" id="1.10.630.10">
    <property type="entry name" value="Cytochrome P450"/>
    <property type="match status" value="1"/>
</dbReference>
<dbReference type="InterPro" id="IPR001128">
    <property type="entry name" value="Cyt_P450"/>
</dbReference>
<evidence type="ECO:0000256" key="7">
    <source>
        <dbReference type="RuleBase" id="RU000461"/>
    </source>
</evidence>
<dbReference type="GO" id="GO:0020037">
    <property type="term" value="F:heme binding"/>
    <property type="evidence" value="ECO:0007669"/>
    <property type="project" value="InterPro"/>
</dbReference>
<evidence type="ECO:0000256" key="6">
    <source>
        <dbReference type="PIRSR" id="PIRSR602401-1"/>
    </source>
</evidence>
<dbReference type="AlphaFoldDB" id="M7U0M9"/>
<evidence type="ECO:0000256" key="2">
    <source>
        <dbReference type="ARBA" id="ARBA00010617"/>
    </source>
</evidence>
<dbReference type="GO" id="GO:0016705">
    <property type="term" value="F:oxidoreductase activity, acting on paired donors, with incorporation or reduction of molecular oxygen"/>
    <property type="evidence" value="ECO:0007669"/>
    <property type="project" value="InterPro"/>
</dbReference>
<keyword evidence="9" id="KW-1185">Reference proteome</keyword>
<dbReference type="InterPro" id="IPR017972">
    <property type="entry name" value="Cyt_P450_CS"/>
</dbReference>
<dbReference type="HOGENOM" id="CLU_001570_5_11_1"/>
<evidence type="ECO:0000256" key="1">
    <source>
        <dbReference type="ARBA" id="ARBA00001971"/>
    </source>
</evidence>
<dbReference type="OMA" id="FTTMMQP"/>
<dbReference type="InterPro" id="IPR050121">
    <property type="entry name" value="Cytochrome_P450_monoxygenase"/>
</dbReference>
<evidence type="ECO:0000313" key="8">
    <source>
        <dbReference type="EMBL" id="EMR72480.1"/>
    </source>
</evidence>
<protein>
    <submittedName>
        <fullName evidence="8">Putative cytochrome p450 protein</fullName>
    </submittedName>
</protein>